<dbReference type="RefSeq" id="WP_101560403.1">
    <property type="nucleotide sequence ID" value="NZ_JAMDYC010000002.1"/>
</dbReference>
<reference evidence="1 2" key="1">
    <citation type="submission" date="2018-04" db="EMBL/GenBank/DDBJ databases">
        <title>Aerococcus urinae genomes.</title>
        <authorList>
            <person name="Hilt E."/>
            <person name="Gilbert N.M."/>
            <person name="Thomas-White K."/>
            <person name="Putonti C."/>
            <person name="Lewis A.L."/>
            <person name="Visck K.L."/>
            <person name="Wolfe A.J."/>
        </authorList>
    </citation>
    <scope>NUCLEOTIDE SEQUENCE [LARGE SCALE GENOMIC DNA]</scope>
    <source>
        <strain evidence="1 2">UMB7480</strain>
    </source>
</reference>
<dbReference type="Proteomes" id="UP000251923">
    <property type="component" value="Unassembled WGS sequence"/>
</dbReference>
<sequence>MRKEYKYIIFAKIKDNGNTMRFVSEDLYEKAIEDYRSGENLIFIDDDYDSNLNRIYEFWLLASLIRGFVKAEVEVEDDSKEND</sequence>
<organism evidence="1 2">
    <name type="scientific">Aerococcus urinae</name>
    <dbReference type="NCBI Taxonomy" id="1376"/>
    <lineage>
        <taxon>Bacteria</taxon>
        <taxon>Bacillati</taxon>
        <taxon>Bacillota</taxon>
        <taxon>Bacilli</taxon>
        <taxon>Lactobacillales</taxon>
        <taxon>Aerococcaceae</taxon>
        <taxon>Aerococcus</taxon>
    </lineage>
</organism>
<comment type="caution">
    <text evidence="1">The sequence shown here is derived from an EMBL/GenBank/DDBJ whole genome shotgun (WGS) entry which is preliminary data.</text>
</comment>
<dbReference type="EMBL" id="QMHM01000009">
    <property type="protein sequence ID" value="RAV79134.1"/>
    <property type="molecule type" value="Genomic_DNA"/>
</dbReference>
<evidence type="ECO:0000313" key="1">
    <source>
        <dbReference type="EMBL" id="RAV79134.1"/>
    </source>
</evidence>
<proteinExistence type="predicted"/>
<gene>
    <name evidence="1" type="ORF">DBT54_05815</name>
</gene>
<dbReference type="AlphaFoldDB" id="A0A329PGF5"/>
<evidence type="ECO:0000313" key="2">
    <source>
        <dbReference type="Proteomes" id="UP000251923"/>
    </source>
</evidence>
<name>A0A329PGF5_9LACT</name>
<accession>A0A329PGF5</accession>
<dbReference type="GeneID" id="86858520"/>
<protein>
    <submittedName>
        <fullName evidence="1">Uncharacterized protein</fullName>
    </submittedName>
</protein>